<name>A0A835K481_9ROSI</name>
<accession>A0A835K481</accession>
<evidence type="ECO:0000313" key="2">
    <source>
        <dbReference type="EMBL" id="KAF9683942.1"/>
    </source>
</evidence>
<feature type="region of interest" description="Disordered" evidence="1">
    <location>
        <begin position="1"/>
        <end position="50"/>
    </location>
</feature>
<dbReference type="Proteomes" id="UP000657918">
    <property type="component" value="Chromosome 4"/>
</dbReference>
<dbReference type="OrthoDB" id="1748195at2759"/>
<protein>
    <submittedName>
        <fullName evidence="2">Uncharacterized protein</fullName>
    </submittedName>
</protein>
<feature type="compositionally biased region" description="Polar residues" evidence="1">
    <location>
        <begin position="1"/>
        <end position="10"/>
    </location>
</feature>
<evidence type="ECO:0000313" key="3">
    <source>
        <dbReference type="Proteomes" id="UP000657918"/>
    </source>
</evidence>
<keyword evidence="3" id="KW-1185">Reference proteome</keyword>
<sequence length="76" mass="8170">MGLSKATPSLRNKRPTKPSCSRAGGIRTLSDLNRWSGPDSDSDDEDAPQEYHTGLVARKGRKIDGVGVFSHGKSDT</sequence>
<dbReference type="EMBL" id="JADGMS010000004">
    <property type="protein sequence ID" value="KAF9683942.1"/>
    <property type="molecule type" value="Genomic_DNA"/>
</dbReference>
<gene>
    <name evidence="2" type="ORF">SADUNF_Sadunf04G0066300</name>
</gene>
<organism evidence="2 3">
    <name type="scientific">Salix dunnii</name>
    <dbReference type="NCBI Taxonomy" id="1413687"/>
    <lineage>
        <taxon>Eukaryota</taxon>
        <taxon>Viridiplantae</taxon>
        <taxon>Streptophyta</taxon>
        <taxon>Embryophyta</taxon>
        <taxon>Tracheophyta</taxon>
        <taxon>Spermatophyta</taxon>
        <taxon>Magnoliopsida</taxon>
        <taxon>eudicotyledons</taxon>
        <taxon>Gunneridae</taxon>
        <taxon>Pentapetalae</taxon>
        <taxon>rosids</taxon>
        <taxon>fabids</taxon>
        <taxon>Malpighiales</taxon>
        <taxon>Salicaceae</taxon>
        <taxon>Saliceae</taxon>
        <taxon>Salix</taxon>
    </lineage>
</organism>
<proteinExistence type="predicted"/>
<comment type="caution">
    <text evidence="2">The sequence shown here is derived from an EMBL/GenBank/DDBJ whole genome shotgun (WGS) entry which is preliminary data.</text>
</comment>
<reference evidence="2 3" key="1">
    <citation type="submission" date="2020-10" db="EMBL/GenBank/DDBJ databases">
        <title>Plant Genome Project.</title>
        <authorList>
            <person name="Zhang R.-G."/>
        </authorList>
    </citation>
    <scope>NUCLEOTIDE SEQUENCE [LARGE SCALE GENOMIC DNA]</scope>
    <source>
        <strain evidence="2">FAFU-HL-1</strain>
        <tissue evidence="2">Leaf</tissue>
    </source>
</reference>
<dbReference type="AlphaFoldDB" id="A0A835K481"/>
<evidence type="ECO:0000256" key="1">
    <source>
        <dbReference type="SAM" id="MobiDB-lite"/>
    </source>
</evidence>